<dbReference type="OrthoDB" id="336929at2"/>
<reference evidence="2" key="3">
    <citation type="submission" date="2023-10" db="EMBL/GenBank/DDBJ databases">
        <authorList>
            <person name="Picardeau M."/>
            <person name="Thibeaux R."/>
        </authorList>
    </citation>
    <scope>NUCLEOTIDE SEQUENCE</scope>
    <source>
        <strain evidence="2">ATI7-C-A5</strain>
    </source>
</reference>
<dbReference type="GO" id="GO:0035312">
    <property type="term" value="F:5'-3' DNA exonuclease activity"/>
    <property type="evidence" value="ECO:0007669"/>
    <property type="project" value="TreeGrafter"/>
</dbReference>
<dbReference type="AlphaFoldDB" id="A0A2N0B452"/>
<dbReference type="Proteomes" id="UP000232122">
    <property type="component" value="Unassembled WGS sequence"/>
</dbReference>
<dbReference type="PANTHER" id="PTHR42924:SF3">
    <property type="entry name" value="POLYMERASE_HISTIDINOL PHOSPHATASE N-TERMINAL DOMAIN-CONTAINING PROTEIN"/>
    <property type="match status" value="1"/>
</dbReference>
<feature type="transmembrane region" description="Helical" evidence="1">
    <location>
        <begin position="12"/>
        <end position="33"/>
    </location>
</feature>
<sequence length="370" mass="41991">MVFKRRIHPRTISRWIGFFVLIAASQLLTGLLLRNEFRIEPASPFSGNTIRSPYSETNLKWLKTAAHLHSDKDGFSPFRSPPEEIQNRYSEKGYDLIGITDYLKISGGDSGAKTFLPGYEWGRDFNRKHILAIGAGAVTRDFFPVYASPGNIQWTVDRMQKSGAFVVVAHPALEGSIPEHTIETLRGIDAVEVFSPYGTFFVEWIRLLDRGISVNAFSGDDLHYFPGESIRAMKLPLYKRIFHELTFSDQNEGETFTRYILLNSDSLEIADVVRNLKTGNYVSVIKTADYLEDPKIEELRLDGDRISARFPEKFLKLEFIGSGGRILASEFETTKASYRLKPADPFVIVKVVFASGLIYSNAFYRTEDQR</sequence>
<reference evidence="2 4" key="2">
    <citation type="journal article" date="2018" name="Microb. Genom.">
        <title>Deciphering the unexplored Leptospira diversity from soils uncovers genomic evolution to virulence.</title>
        <authorList>
            <person name="Thibeaux R."/>
            <person name="Iraola G."/>
            <person name="Ferres I."/>
            <person name="Bierque E."/>
            <person name="Girault D."/>
            <person name="Soupe-Gilbert M.E."/>
            <person name="Picardeau M."/>
            <person name="Goarant C."/>
        </authorList>
    </citation>
    <scope>NUCLEOTIDE SEQUENCE [LARGE SCALE GENOMIC DNA]</scope>
    <source>
        <strain evidence="2 4">ATI7-C-A5</strain>
    </source>
</reference>
<dbReference type="RefSeq" id="WP_100765744.1">
    <property type="nucleotide sequence ID" value="NZ_NPEF02000019.1"/>
</dbReference>
<accession>A0A2N0B452</accession>
<organism evidence="3">
    <name type="scientific">Leptospira ellisii</name>
    <dbReference type="NCBI Taxonomy" id="2023197"/>
    <lineage>
        <taxon>Bacteria</taxon>
        <taxon>Pseudomonadati</taxon>
        <taxon>Spirochaetota</taxon>
        <taxon>Spirochaetia</taxon>
        <taxon>Leptospirales</taxon>
        <taxon>Leptospiraceae</taxon>
        <taxon>Leptospira</taxon>
    </lineage>
</organism>
<keyword evidence="1" id="KW-0812">Transmembrane</keyword>
<dbReference type="InterPro" id="IPR016195">
    <property type="entry name" value="Pol/histidinol_Pase-like"/>
</dbReference>
<evidence type="ECO:0000256" key="1">
    <source>
        <dbReference type="SAM" id="Phobius"/>
    </source>
</evidence>
<reference evidence="3" key="1">
    <citation type="submission" date="2017-07" db="EMBL/GenBank/DDBJ databases">
        <title>Leptospira spp. isolated from tropical soils.</title>
        <authorList>
            <person name="Thibeaux R."/>
            <person name="Iraola G."/>
            <person name="Ferres I."/>
            <person name="Bierque E."/>
            <person name="Girault D."/>
            <person name="Soupe-Gilbert M.-E."/>
            <person name="Picardeau M."/>
            <person name="Goarant C."/>
        </authorList>
    </citation>
    <scope>NUCLEOTIDE SEQUENCE [LARGE SCALE GENOMIC DNA]</scope>
    <source>
        <strain evidence="3">ATI7-C-A5</strain>
    </source>
</reference>
<dbReference type="SUPFAM" id="SSF89550">
    <property type="entry name" value="PHP domain-like"/>
    <property type="match status" value="1"/>
</dbReference>
<proteinExistence type="predicted"/>
<dbReference type="InterPro" id="IPR052018">
    <property type="entry name" value="PHP_domain"/>
</dbReference>
<evidence type="ECO:0000313" key="3">
    <source>
        <dbReference type="EMBL" id="PJZ91306.1"/>
    </source>
</evidence>
<dbReference type="GO" id="GO:0004534">
    <property type="term" value="F:5'-3' RNA exonuclease activity"/>
    <property type="evidence" value="ECO:0007669"/>
    <property type="project" value="TreeGrafter"/>
</dbReference>
<comment type="caution">
    <text evidence="3">The sequence shown here is derived from an EMBL/GenBank/DDBJ whole genome shotgun (WGS) entry which is preliminary data.</text>
</comment>
<dbReference type="EMBL" id="NPEF02000019">
    <property type="protein sequence ID" value="MDV6237134.1"/>
    <property type="molecule type" value="Genomic_DNA"/>
</dbReference>
<evidence type="ECO:0000313" key="4">
    <source>
        <dbReference type="Proteomes" id="UP000232122"/>
    </source>
</evidence>
<protein>
    <submittedName>
        <fullName evidence="3">Phosphoesterase</fullName>
    </submittedName>
</protein>
<keyword evidence="1" id="KW-1133">Transmembrane helix</keyword>
<dbReference type="EMBL" id="NPEF01000314">
    <property type="protein sequence ID" value="PJZ91306.1"/>
    <property type="molecule type" value="Genomic_DNA"/>
</dbReference>
<dbReference type="PANTHER" id="PTHR42924">
    <property type="entry name" value="EXONUCLEASE"/>
    <property type="match status" value="1"/>
</dbReference>
<evidence type="ECO:0000313" key="2">
    <source>
        <dbReference type="EMBL" id="MDV6237134.1"/>
    </source>
</evidence>
<keyword evidence="1" id="KW-0472">Membrane</keyword>
<dbReference type="Gene3D" id="3.20.20.140">
    <property type="entry name" value="Metal-dependent hydrolases"/>
    <property type="match status" value="1"/>
</dbReference>
<keyword evidence="4" id="KW-1185">Reference proteome</keyword>
<gene>
    <name evidence="2" type="ORF">CH379_015995</name>
    <name evidence="3" type="ORF">CH379_19380</name>
</gene>
<name>A0A2N0B452_9LEPT</name>